<name>A0A915KPL0_ROMCU</name>
<keyword evidence="2" id="KW-1185">Reference proteome</keyword>
<reference evidence="3" key="1">
    <citation type="submission" date="2022-11" db="UniProtKB">
        <authorList>
            <consortium name="WormBaseParasite"/>
        </authorList>
    </citation>
    <scope>IDENTIFICATION</scope>
</reference>
<dbReference type="WBParaSite" id="nRc.2.0.1.t39663-RA">
    <property type="protein sequence ID" value="nRc.2.0.1.t39663-RA"/>
    <property type="gene ID" value="nRc.2.0.1.g39663"/>
</dbReference>
<evidence type="ECO:0000313" key="2">
    <source>
        <dbReference type="Proteomes" id="UP000887565"/>
    </source>
</evidence>
<proteinExistence type="predicted"/>
<sequence>MDRNNSSSKLSSKQFSNNVAKHESSGPLDDNNSCSFAKTRLVKYIQIWQTNVANNKSCVISSAISRIHGT</sequence>
<feature type="region of interest" description="Disordered" evidence="1">
    <location>
        <begin position="1"/>
        <end position="33"/>
    </location>
</feature>
<evidence type="ECO:0000256" key="1">
    <source>
        <dbReference type="SAM" id="MobiDB-lite"/>
    </source>
</evidence>
<accession>A0A915KPL0</accession>
<dbReference type="Proteomes" id="UP000887565">
    <property type="component" value="Unplaced"/>
</dbReference>
<organism evidence="2 3">
    <name type="scientific">Romanomermis culicivorax</name>
    <name type="common">Nematode worm</name>
    <dbReference type="NCBI Taxonomy" id="13658"/>
    <lineage>
        <taxon>Eukaryota</taxon>
        <taxon>Metazoa</taxon>
        <taxon>Ecdysozoa</taxon>
        <taxon>Nematoda</taxon>
        <taxon>Enoplea</taxon>
        <taxon>Dorylaimia</taxon>
        <taxon>Mermithida</taxon>
        <taxon>Mermithoidea</taxon>
        <taxon>Mermithidae</taxon>
        <taxon>Romanomermis</taxon>
    </lineage>
</organism>
<protein>
    <submittedName>
        <fullName evidence="3">Uncharacterized protein</fullName>
    </submittedName>
</protein>
<dbReference type="AlphaFoldDB" id="A0A915KPL0"/>
<feature type="compositionally biased region" description="Low complexity" evidence="1">
    <location>
        <begin position="1"/>
        <end position="18"/>
    </location>
</feature>
<evidence type="ECO:0000313" key="3">
    <source>
        <dbReference type="WBParaSite" id="nRc.2.0.1.t39663-RA"/>
    </source>
</evidence>